<evidence type="ECO:0000313" key="2">
    <source>
        <dbReference type="EMBL" id="MFD0795745.1"/>
    </source>
</evidence>
<dbReference type="Pfam" id="PF08818">
    <property type="entry name" value="DUF1801"/>
    <property type="match status" value="1"/>
</dbReference>
<evidence type="ECO:0000259" key="1">
    <source>
        <dbReference type="Pfam" id="PF08818"/>
    </source>
</evidence>
<name>A0ABW3AXZ0_9SPHI</name>
<dbReference type="Gene3D" id="3.90.1150.200">
    <property type="match status" value="1"/>
</dbReference>
<organism evidence="2 3">
    <name type="scientific">Mucilaginibacter litoreus</name>
    <dbReference type="NCBI Taxonomy" id="1048221"/>
    <lineage>
        <taxon>Bacteria</taxon>
        <taxon>Pseudomonadati</taxon>
        <taxon>Bacteroidota</taxon>
        <taxon>Sphingobacteriia</taxon>
        <taxon>Sphingobacteriales</taxon>
        <taxon>Sphingobacteriaceae</taxon>
        <taxon>Mucilaginibacter</taxon>
    </lineage>
</organism>
<protein>
    <submittedName>
        <fullName evidence="2">Iron chaperone</fullName>
    </submittedName>
</protein>
<dbReference type="RefSeq" id="WP_377118446.1">
    <property type="nucleotide sequence ID" value="NZ_JBHTHZ010000014.1"/>
</dbReference>
<dbReference type="InterPro" id="IPR014922">
    <property type="entry name" value="YdhG-like"/>
</dbReference>
<comment type="caution">
    <text evidence="2">The sequence shown here is derived from an EMBL/GenBank/DDBJ whole genome shotgun (WGS) entry which is preliminary data.</text>
</comment>
<feature type="domain" description="YdhG-like" evidence="1">
    <location>
        <begin position="20"/>
        <end position="111"/>
    </location>
</feature>
<dbReference type="EMBL" id="JBHTHZ010000014">
    <property type="protein sequence ID" value="MFD0795745.1"/>
    <property type="molecule type" value="Genomic_DNA"/>
</dbReference>
<dbReference type="Proteomes" id="UP001597010">
    <property type="component" value="Unassembled WGS sequence"/>
</dbReference>
<proteinExistence type="predicted"/>
<dbReference type="SUPFAM" id="SSF159888">
    <property type="entry name" value="YdhG-like"/>
    <property type="match status" value="1"/>
</dbReference>
<evidence type="ECO:0000313" key="3">
    <source>
        <dbReference type="Proteomes" id="UP001597010"/>
    </source>
</evidence>
<keyword evidence="3" id="KW-1185">Reference proteome</keyword>
<reference evidence="3" key="1">
    <citation type="journal article" date="2019" name="Int. J. Syst. Evol. Microbiol.">
        <title>The Global Catalogue of Microorganisms (GCM) 10K type strain sequencing project: providing services to taxonomists for standard genome sequencing and annotation.</title>
        <authorList>
            <consortium name="The Broad Institute Genomics Platform"/>
            <consortium name="The Broad Institute Genome Sequencing Center for Infectious Disease"/>
            <person name="Wu L."/>
            <person name="Ma J."/>
        </authorList>
    </citation>
    <scope>NUCLEOTIDE SEQUENCE [LARGE SCALE GENOMIC DNA]</scope>
    <source>
        <strain evidence="3">CCUG 61484</strain>
    </source>
</reference>
<gene>
    <name evidence="2" type="ORF">ACFQZX_19140</name>
</gene>
<sequence>MMQKPNNADEYIASFDKDVQQLLKQMRQTIKAAAPDATEVISYGMPGYKQHGVLVYFAAQSKHIGFYPGANAIAIFKNELENYKTSKGAIQFPLNKPLPLELVTRITQFRIQEDQELFEARKAKKKER</sequence>
<accession>A0ABW3AXZ0</accession>